<protein>
    <recommendedName>
        <fullName evidence="1">SCP domain-containing protein</fullName>
    </recommendedName>
</protein>
<feature type="domain" description="SCP" evidence="1">
    <location>
        <begin position="45"/>
        <end position="91"/>
    </location>
</feature>
<comment type="caution">
    <text evidence="2">The sequence shown here is derived from an EMBL/GenBank/DDBJ whole genome shotgun (WGS) entry which is preliminary data.</text>
</comment>
<dbReference type="Pfam" id="PF00188">
    <property type="entry name" value="CAP"/>
    <property type="match status" value="1"/>
</dbReference>
<dbReference type="SUPFAM" id="SSF55797">
    <property type="entry name" value="PR-1-like"/>
    <property type="match status" value="1"/>
</dbReference>
<reference evidence="2" key="1">
    <citation type="submission" date="2021-06" db="EMBL/GenBank/DDBJ databases">
        <title>Parelaphostrongylus tenuis whole genome reference sequence.</title>
        <authorList>
            <person name="Garwood T.J."/>
            <person name="Larsen P.A."/>
            <person name="Fountain-Jones N.M."/>
            <person name="Garbe J.R."/>
            <person name="Macchietto M.G."/>
            <person name="Kania S.A."/>
            <person name="Gerhold R.W."/>
            <person name="Richards J.E."/>
            <person name="Wolf T.M."/>
        </authorList>
    </citation>
    <scope>NUCLEOTIDE SEQUENCE</scope>
    <source>
        <strain evidence="2">MNPRO001-30</strain>
        <tissue evidence="2">Meninges</tissue>
    </source>
</reference>
<evidence type="ECO:0000313" key="2">
    <source>
        <dbReference type="EMBL" id="KAJ1356150.1"/>
    </source>
</evidence>
<dbReference type="EMBL" id="JAHQIW010002721">
    <property type="protein sequence ID" value="KAJ1356150.1"/>
    <property type="molecule type" value="Genomic_DNA"/>
</dbReference>
<evidence type="ECO:0000259" key="1">
    <source>
        <dbReference type="Pfam" id="PF00188"/>
    </source>
</evidence>
<sequence length="106" mass="11886">MKMPSPLGPADKKHFQSGLCNGGYTKPFGCQGQAINDQTRDDALSFFNLIRARLAQGQYEKFGLSSASHMNKLRWDCDLESIAEISVRYCRVDKPSLRVVNAINFN</sequence>
<feature type="non-terminal residue" evidence="2">
    <location>
        <position position="1"/>
    </location>
</feature>
<name>A0AAD5ME30_PARTN</name>
<dbReference type="InterPro" id="IPR035940">
    <property type="entry name" value="CAP_sf"/>
</dbReference>
<evidence type="ECO:0000313" key="3">
    <source>
        <dbReference type="Proteomes" id="UP001196413"/>
    </source>
</evidence>
<dbReference type="AlphaFoldDB" id="A0AAD5ME30"/>
<dbReference type="InterPro" id="IPR014044">
    <property type="entry name" value="CAP_dom"/>
</dbReference>
<dbReference type="Proteomes" id="UP001196413">
    <property type="component" value="Unassembled WGS sequence"/>
</dbReference>
<accession>A0AAD5ME30</accession>
<keyword evidence="3" id="KW-1185">Reference proteome</keyword>
<proteinExistence type="predicted"/>
<organism evidence="2 3">
    <name type="scientific">Parelaphostrongylus tenuis</name>
    <name type="common">Meningeal worm</name>
    <dbReference type="NCBI Taxonomy" id="148309"/>
    <lineage>
        <taxon>Eukaryota</taxon>
        <taxon>Metazoa</taxon>
        <taxon>Ecdysozoa</taxon>
        <taxon>Nematoda</taxon>
        <taxon>Chromadorea</taxon>
        <taxon>Rhabditida</taxon>
        <taxon>Rhabditina</taxon>
        <taxon>Rhabditomorpha</taxon>
        <taxon>Strongyloidea</taxon>
        <taxon>Metastrongylidae</taxon>
        <taxon>Parelaphostrongylus</taxon>
    </lineage>
</organism>
<gene>
    <name evidence="2" type="ORF">KIN20_013814</name>
</gene>
<dbReference type="Gene3D" id="3.40.33.10">
    <property type="entry name" value="CAP"/>
    <property type="match status" value="1"/>
</dbReference>